<proteinExistence type="predicted"/>
<dbReference type="KEGG" id="sre:PTSG_07578"/>
<feature type="region of interest" description="Disordered" evidence="1">
    <location>
        <begin position="267"/>
        <end position="307"/>
    </location>
</feature>
<evidence type="ECO:0000256" key="1">
    <source>
        <dbReference type="SAM" id="MobiDB-lite"/>
    </source>
</evidence>
<name>F2UH61_SALR5</name>
<feature type="compositionally biased region" description="Basic residues" evidence="1">
    <location>
        <begin position="1"/>
        <end position="18"/>
    </location>
</feature>
<dbReference type="Gene3D" id="1.25.40.20">
    <property type="entry name" value="Ankyrin repeat-containing domain"/>
    <property type="match status" value="1"/>
</dbReference>
<feature type="compositionally biased region" description="Acidic residues" evidence="1">
    <location>
        <begin position="36"/>
        <end position="45"/>
    </location>
</feature>
<dbReference type="Proteomes" id="UP000007799">
    <property type="component" value="Unassembled WGS sequence"/>
</dbReference>
<dbReference type="SUPFAM" id="SSF48403">
    <property type="entry name" value="Ankyrin repeat"/>
    <property type="match status" value="1"/>
</dbReference>
<reference evidence="2" key="1">
    <citation type="submission" date="2009-08" db="EMBL/GenBank/DDBJ databases">
        <title>Annotation of Salpingoeca rosetta.</title>
        <authorList>
            <consortium name="The Broad Institute Genome Sequencing Platform"/>
            <person name="Russ C."/>
            <person name="Cuomo C."/>
            <person name="Burger G."/>
            <person name="Gray M.W."/>
            <person name="Holland P.W.H."/>
            <person name="King N."/>
            <person name="Lang F.B.F."/>
            <person name="Roger A.J."/>
            <person name="Ruiz-Trillo I."/>
            <person name="Young S.K."/>
            <person name="Zeng Q."/>
            <person name="Gargeya S."/>
            <person name="Alvarado L."/>
            <person name="Berlin A."/>
            <person name="Chapman S.B."/>
            <person name="Chen Z."/>
            <person name="Freedman E."/>
            <person name="Gellesch M."/>
            <person name="Goldberg J."/>
            <person name="Griggs A."/>
            <person name="Gujja S."/>
            <person name="Heilman E."/>
            <person name="Heiman D."/>
            <person name="Howarth C."/>
            <person name="Mehta T."/>
            <person name="Neiman D."/>
            <person name="Pearson M."/>
            <person name="Roberts A."/>
            <person name="Saif S."/>
            <person name="Shea T."/>
            <person name="Shenoy N."/>
            <person name="Sisk P."/>
            <person name="Stolte C."/>
            <person name="Sykes S."/>
            <person name="White J."/>
            <person name="Yandava C."/>
            <person name="Haas B."/>
            <person name="Nusbaum C."/>
            <person name="Birren B."/>
        </authorList>
    </citation>
    <scope>NUCLEOTIDE SEQUENCE [LARGE SCALE GENOMIC DNA]</scope>
    <source>
        <strain evidence="2">ATCC 50818</strain>
    </source>
</reference>
<feature type="compositionally biased region" description="Low complexity" evidence="1">
    <location>
        <begin position="440"/>
        <end position="463"/>
    </location>
</feature>
<feature type="region of interest" description="Disordered" evidence="1">
    <location>
        <begin position="440"/>
        <end position="466"/>
    </location>
</feature>
<sequence>MTRRKRTRKKKRQQRGVHKSSVGWRWQQEARRSQTDDDGGGDDGGGEGTGRGAMLPVGKVYSSMPSHRQRHQRQPVPSAALLRSTTAQHGQGHRDQPQELQNQQYRRQGWQQQQCRSGEMRQSAASRRHTQSWEEADAVFELALVFGDAAQLQACLDAGCDPDCRFDRPYYETPLGLVVAAAQDPSSYLQFLNIDRHRHVYQQGMGVSDSQQMGMRNLAPTEAVDSMTAMTAERTTTTTSAAAAATAAAAAVTAAVTAATPTPTVTATATASATGRVRPCTRTTKSSQAPTPSATQRGMPSQDDPAPRRQHLECIRLLLARGAKVDATFTSVNGTITCLHEAILQDNADAAALLVDAGATRMVMPGYSALELAVTKGATSCEELLLKDLCSHPLLHFDAAARAYVASLQRVLRHYVVETEDAVSAYRLLRANVPVPAAPAAPSMAGTTTATRTRASTAPPSRTDSQHAFGDALHRGHAAVFCNLFASFGYLCRHGGVRREQRGLRSGSFLAAPATSTFATVRTPSLRPVPSLFSMAYAAALHTDQLKLLSDDHRDSLHASLYSAAFRSLALAMQTNLDTKRRYDA</sequence>
<feature type="region of interest" description="Disordered" evidence="1">
    <location>
        <begin position="84"/>
        <end position="129"/>
    </location>
</feature>
<dbReference type="AlphaFoldDB" id="F2UH61"/>
<keyword evidence="3" id="KW-1185">Reference proteome</keyword>
<evidence type="ECO:0000313" key="2">
    <source>
        <dbReference type="EMBL" id="EGD76460.1"/>
    </source>
</evidence>
<dbReference type="InParanoid" id="F2UH61"/>
<dbReference type="InterPro" id="IPR036770">
    <property type="entry name" value="Ankyrin_rpt-contain_sf"/>
</dbReference>
<feature type="compositionally biased region" description="Low complexity" evidence="1">
    <location>
        <begin position="101"/>
        <end position="116"/>
    </location>
</feature>
<dbReference type="RefSeq" id="XP_004991375.1">
    <property type="nucleotide sequence ID" value="XM_004991318.1"/>
</dbReference>
<gene>
    <name evidence="2" type="ORF">PTSG_07578</name>
</gene>
<protein>
    <submittedName>
        <fullName evidence="2">Uncharacterized protein</fullName>
    </submittedName>
</protein>
<evidence type="ECO:0000313" key="3">
    <source>
        <dbReference type="Proteomes" id="UP000007799"/>
    </source>
</evidence>
<dbReference type="EMBL" id="GL832974">
    <property type="protein sequence ID" value="EGD76460.1"/>
    <property type="molecule type" value="Genomic_DNA"/>
</dbReference>
<organism evidence="3">
    <name type="scientific">Salpingoeca rosetta (strain ATCC 50818 / BSB-021)</name>
    <dbReference type="NCBI Taxonomy" id="946362"/>
    <lineage>
        <taxon>Eukaryota</taxon>
        <taxon>Choanoflagellata</taxon>
        <taxon>Craspedida</taxon>
        <taxon>Salpingoecidae</taxon>
        <taxon>Salpingoeca</taxon>
    </lineage>
</organism>
<feature type="region of interest" description="Disordered" evidence="1">
    <location>
        <begin position="1"/>
        <end position="58"/>
    </location>
</feature>
<feature type="compositionally biased region" description="Polar residues" evidence="1">
    <location>
        <begin position="281"/>
        <end position="299"/>
    </location>
</feature>
<accession>F2UH61</accession>
<dbReference type="GeneID" id="16071936"/>